<gene>
    <name evidence="2" type="ORF">GpartN1_g2757.t1</name>
</gene>
<comment type="caution">
    <text evidence="2">The sequence shown here is derived from an EMBL/GenBank/DDBJ whole genome shotgun (WGS) entry which is preliminary data.</text>
</comment>
<proteinExistence type="predicted"/>
<evidence type="ECO:0000313" key="2">
    <source>
        <dbReference type="EMBL" id="GJQ10966.1"/>
    </source>
</evidence>
<dbReference type="OrthoDB" id="10282627at2759"/>
<accession>A0A9C7PW42</accession>
<keyword evidence="1" id="KW-0175">Coiled coil</keyword>
<evidence type="ECO:0000256" key="1">
    <source>
        <dbReference type="SAM" id="Coils"/>
    </source>
</evidence>
<sequence>MRQQRELDDQIDTLDISSTIKKCLKRIHFDSKRTFLKDDAFLLKQIVRLDTKDTLRIIEAFSSKEIKNPTAYILKAVKTAFKDYFFHWNLSSRVAEAIENFPPSGYLIFDVDIIYQLSKLSEREGLDFLSFIERHIRFPSSFEGLERLRTFMDDYLRARRHSDPLPKIPSEFEYTEENHNKIPLKRKHVHHSEYYSVEEKDEESIRKETKELKGRVKRLKDRILSGVFKIDETTLDMDQIAAELETERARHLQKTSHISWKVHIIYDELSLSFHSIGRLLCRPSVLPSMPEEIRLESFIAVSEMESQFPSYPCIWLIVPRTDPLEHFRTIQRRLQVTQSVAIARYQLMGRWFTLFVTCYSSRMEHLLPKQREISVSKGDMLVFVCWSPTGQVPSVS</sequence>
<keyword evidence="3" id="KW-1185">Reference proteome</keyword>
<protein>
    <submittedName>
        <fullName evidence="2">Uncharacterized protein</fullName>
    </submittedName>
</protein>
<organism evidence="2 3">
    <name type="scientific">Galdieria partita</name>
    <dbReference type="NCBI Taxonomy" id="83374"/>
    <lineage>
        <taxon>Eukaryota</taxon>
        <taxon>Rhodophyta</taxon>
        <taxon>Bangiophyceae</taxon>
        <taxon>Galdieriales</taxon>
        <taxon>Galdieriaceae</taxon>
        <taxon>Galdieria</taxon>
    </lineage>
</organism>
<name>A0A9C7PW42_9RHOD</name>
<dbReference type="AlphaFoldDB" id="A0A9C7PW42"/>
<reference evidence="2" key="2">
    <citation type="submission" date="2022-01" db="EMBL/GenBank/DDBJ databases">
        <authorList>
            <person name="Hirooka S."/>
            <person name="Miyagishima S.Y."/>
        </authorList>
    </citation>
    <scope>NUCLEOTIDE SEQUENCE</scope>
    <source>
        <strain evidence="2">NBRC 102759</strain>
    </source>
</reference>
<dbReference type="Proteomes" id="UP001061958">
    <property type="component" value="Unassembled WGS sequence"/>
</dbReference>
<reference evidence="2" key="1">
    <citation type="journal article" date="2022" name="Proc. Natl. Acad. Sci. U.S.A.">
        <title>Life cycle and functional genomics of the unicellular red alga Galdieria for elucidating algal and plant evolution and industrial use.</title>
        <authorList>
            <person name="Hirooka S."/>
            <person name="Itabashi T."/>
            <person name="Ichinose T.M."/>
            <person name="Onuma R."/>
            <person name="Fujiwara T."/>
            <person name="Yamashita S."/>
            <person name="Jong L.W."/>
            <person name="Tomita R."/>
            <person name="Iwane A.H."/>
            <person name="Miyagishima S.Y."/>
        </authorList>
    </citation>
    <scope>NUCLEOTIDE SEQUENCE</scope>
    <source>
        <strain evidence="2">NBRC 102759</strain>
    </source>
</reference>
<feature type="coiled-coil region" evidence="1">
    <location>
        <begin position="202"/>
        <end position="250"/>
    </location>
</feature>
<dbReference type="EMBL" id="BQMJ01000020">
    <property type="protein sequence ID" value="GJQ10966.1"/>
    <property type="molecule type" value="Genomic_DNA"/>
</dbReference>
<evidence type="ECO:0000313" key="3">
    <source>
        <dbReference type="Proteomes" id="UP001061958"/>
    </source>
</evidence>